<feature type="region of interest" description="Disordered" evidence="4">
    <location>
        <begin position="210"/>
        <end position="233"/>
    </location>
</feature>
<evidence type="ECO:0000256" key="4">
    <source>
        <dbReference type="SAM" id="MobiDB-lite"/>
    </source>
</evidence>
<dbReference type="SMART" id="SM00836">
    <property type="entry name" value="DALR_1"/>
    <property type="match status" value="1"/>
</dbReference>
<keyword evidence="1" id="KW-0436">Ligase</keyword>
<gene>
    <name evidence="7" type="ORF">RIF23_10240</name>
</gene>
<evidence type="ECO:0000313" key="7">
    <source>
        <dbReference type="EMBL" id="MDS1270678.1"/>
    </source>
</evidence>
<feature type="compositionally biased region" description="Basic and acidic residues" evidence="4">
    <location>
        <begin position="164"/>
        <end position="177"/>
    </location>
</feature>
<dbReference type="Gene3D" id="1.10.730.10">
    <property type="entry name" value="Isoleucyl-tRNA Synthetase, Domain 1"/>
    <property type="match status" value="1"/>
</dbReference>
<keyword evidence="3" id="KW-0067">ATP-binding</keyword>
<reference evidence="8" key="1">
    <citation type="submission" date="2023-07" db="EMBL/GenBank/DDBJ databases">
        <title>Novel species in the genus Lipingzhangella isolated from Sambhar Salt Lake.</title>
        <authorList>
            <person name="Jiya N."/>
            <person name="Kajale S."/>
            <person name="Sharma A."/>
        </authorList>
    </citation>
    <scope>NUCLEOTIDE SEQUENCE [LARGE SCALE GENOMIC DNA]</scope>
    <source>
        <strain evidence="8">LS1_29</strain>
    </source>
</reference>
<organism evidence="7 8">
    <name type="scientific">Lipingzhangella rawalii</name>
    <dbReference type="NCBI Taxonomy" id="2055835"/>
    <lineage>
        <taxon>Bacteria</taxon>
        <taxon>Bacillati</taxon>
        <taxon>Actinomycetota</taxon>
        <taxon>Actinomycetes</taxon>
        <taxon>Streptosporangiales</taxon>
        <taxon>Nocardiopsidaceae</taxon>
        <taxon>Lipingzhangella</taxon>
    </lineage>
</organism>
<evidence type="ECO:0000256" key="2">
    <source>
        <dbReference type="ARBA" id="ARBA00022741"/>
    </source>
</evidence>
<keyword evidence="5" id="KW-0472">Membrane</keyword>
<keyword evidence="5" id="KW-1133">Transmembrane helix</keyword>
<dbReference type="EMBL" id="JAVLVT010000004">
    <property type="protein sequence ID" value="MDS1270678.1"/>
    <property type="molecule type" value="Genomic_DNA"/>
</dbReference>
<dbReference type="SUPFAM" id="SSF47323">
    <property type="entry name" value="Anticodon-binding domain of a subclass of class I aminoacyl-tRNA synthetases"/>
    <property type="match status" value="1"/>
</dbReference>
<name>A0ABU2H5W6_9ACTN</name>
<evidence type="ECO:0000313" key="8">
    <source>
        <dbReference type="Proteomes" id="UP001250214"/>
    </source>
</evidence>
<dbReference type="InterPro" id="IPR009080">
    <property type="entry name" value="tRNAsynth_Ia_anticodon-bd"/>
</dbReference>
<comment type="caution">
    <text evidence="7">The sequence shown here is derived from an EMBL/GenBank/DDBJ whole genome shotgun (WGS) entry which is preliminary data.</text>
</comment>
<feature type="compositionally biased region" description="Polar residues" evidence="4">
    <location>
        <begin position="214"/>
        <end position="223"/>
    </location>
</feature>
<proteinExistence type="predicted"/>
<keyword evidence="8" id="KW-1185">Reference proteome</keyword>
<protein>
    <submittedName>
        <fullName evidence="7">DALR anticodon-binding domain-containing protein</fullName>
    </submittedName>
</protein>
<feature type="region of interest" description="Disordered" evidence="4">
    <location>
        <begin position="153"/>
        <end position="185"/>
    </location>
</feature>
<evidence type="ECO:0000256" key="5">
    <source>
        <dbReference type="SAM" id="Phobius"/>
    </source>
</evidence>
<dbReference type="Proteomes" id="UP001250214">
    <property type="component" value="Unassembled WGS sequence"/>
</dbReference>
<evidence type="ECO:0000259" key="6">
    <source>
        <dbReference type="SMART" id="SM00836"/>
    </source>
</evidence>
<keyword evidence="2" id="KW-0547">Nucleotide-binding</keyword>
<accession>A0ABU2H5W6</accession>
<dbReference type="InterPro" id="IPR008909">
    <property type="entry name" value="DALR_anticod-bd"/>
</dbReference>
<sequence>MPDPQPRWADSGDPGIDCVSALPQRLAAKYGSFGTRGEQPQQLARVLADGLNAVPGIAEARVVRGSLLALRMSAPVRGSLVYGVAEGWNFLAEWPPPAEPGAASAVSTPRAGRDGPPVDDHGWPCSPLYEADDLATATRWARADTRERIAHFRATAPKTPPGQRRVDTWRDPCRDASPHSQSSVELGVRGEVPRLLATVGEANARFALCRGSSDRPQPATQTGPGLPAVPTAEHPGVWSRHTFANPAFSVRYAHAHAWTTVHRWARDAGHAPLTIDQWQASPAVAELGSVQVAPLLGCLFDGPGTLATAHRRARPHTLVRYLERLCANYHEWRDPCPVIPATDDTDSLAIAARLTVCAAVAGVLATGVFLLGVSAPTRL</sequence>
<dbReference type="Pfam" id="PF05746">
    <property type="entry name" value="DALR_1"/>
    <property type="match status" value="1"/>
</dbReference>
<evidence type="ECO:0000256" key="3">
    <source>
        <dbReference type="ARBA" id="ARBA00022840"/>
    </source>
</evidence>
<feature type="domain" description="DALR anticodon binding" evidence="6">
    <location>
        <begin position="250"/>
        <end position="379"/>
    </location>
</feature>
<evidence type="ECO:0000256" key="1">
    <source>
        <dbReference type="ARBA" id="ARBA00022598"/>
    </source>
</evidence>
<keyword evidence="5" id="KW-0812">Transmembrane</keyword>
<feature type="transmembrane region" description="Helical" evidence="5">
    <location>
        <begin position="350"/>
        <end position="373"/>
    </location>
</feature>